<dbReference type="GO" id="GO:0016887">
    <property type="term" value="F:ATP hydrolysis activity"/>
    <property type="evidence" value="ECO:0007669"/>
    <property type="project" value="InterPro"/>
</dbReference>
<evidence type="ECO:0000256" key="2">
    <source>
        <dbReference type="ARBA" id="ARBA00022840"/>
    </source>
</evidence>
<dbReference type="SUPFAM" id="SSF52540">
    <property type="entry name" value="P-loop containing nucleoside triphosphate hydrolases"/>
    <property type="match status" value="1"/>
</dbReference>
<dbReference type="PANTHER" id="PTHR45991:SF1">
    <property type="entry name" value="PACHYTENE CHECKPOINT PROTEIN 2 HOMOLOG"/>
    <property type="match status" value="1"/>
</dbReference>
<keyword evidence="2" id="KW-0067">ATP-binding</keyword>
<gene>
    <name evidence="4" type="ORF">SAMN04488564_101103</name>
</gene>
<dbReference type="GO" id="GO:0005524">
    <property type="term" value="F:ATP binding"/>
    <property type="evidence" value="ECO:0007669"/>
    <property type="project" value="UniProtKB-KW"/>
</dbReference>
<evidence type="ECO:0000313" key="4">
    <source>
        <dbReference type="EMBL" id="SFQ95499.1"/>
    </source>
</evidence>
<keyword evidence="1" id="KW-0547">Nucleotide-binding</keyword>
<name>A0A1I6CQT5_9PSEU</name>
<accession>A0A1I6CQT5</accession>
<dbReference type="PANTHER" id="PTHR45991">
    <property type="entry name" value="PACHYTENE CHECKPOINT PROTEIN 2"/>
    <property type="match status" value="1"/>
</dbReference>
<keyword evidence="5" id="KW-1185">Reference proteome</keyword>
<protein>
    <submittedName>
        <fullName evidence="4">ATPase family associated with various cellular activities (AAA)</fullName>
    </submittedName>
</protein>
<dbReference type="Gene3D" id="3.40.50.300">
    <property type="entry name" value="P-loop containing nucleotide triphosphate hydrolases"/>
    <property type="match status" value="1"/>
</dbReference>
<dbReference type="InterPro" id="IPR003959">
    <property type="entry name" value="ATPase_AAA_core"/>
</dbReference>
<dbReference type="Proteomes" id="UP000198583">
    <property type="component" value="Unassembled WGS sequence"/>
</dbReference>
<evidence type="ECO:0000313" key="5">
    <source>
        <dbReference type="Proteomes" id="UP000198583"/>
    </source>
</evidence>
<proteinExistence type="predicted"/>
<dbReference type="InterPro" id="IPR027417">
    <property type="entry name" value="P-loop_NTPase"/>
</dbReference>
<reference evidence="5" key="1">
    <citation type="submission" date="2016-10" db="EMBL/GenBank/DDBJ databases">
        <authorList>
            <person name="Varghese N."/>
            <person name="Submissions S."/>
        </authorList>
    </citation>
    <scope>NUCLEOTIDE SEQUENCE [LARGE SCALE GENOMIC DNA]</scope>
    <source>
        <strain evidence="5">DSM 44232</strain>
    </source>
</reference>
<sequence>MFETEVDTPTWRMESRLKVQECVLSDEVVDADSTEGELWDAIVTPASVKERLRNQTLLSLLVRPSLPFTVTALHGLCTLYGPPGTGKTTLARGLPAQVARYVPGRKARRIEINPHGLMSAEHGQSQQRVSELLGEYVPGLAEDGMPTVVILDEVESMAVARSAASLSANPADVHRATDAVLTALDHNAVAHPHLFFVATSNFTSALDDAFLSRSDAAILVPLPEPEALREILAGTLLALVDAYPRLGELAASPAIGRIAEAARGLDGRRARKAVFEAMAQRLETVLDPESLTEHDLSLAVRNAVAETTK</sequence>
<feature type="domain" description="AAA+ ATPase" evidence="3">
    <location>
        <begin position="73"/>
        <end position="224"/>
    </location>
</feature>
<dbReference type="AlphaFoldDB" id="A0A1I6CQT5"/>
<organism evidence="4 5">
    <name type="scientific">Lentzea waywayandensis</name>
    <dbReference type="NCBI Taxonomy" id="84724"/>
    <lineage>
        <taxon>Bacteria</taxon>
        <taxon>Bacillati</taxon>
        <taxon>Actinomycetota</taxon>
        <taxon>Actinomycetes</taxon>
        <taxon>Pseudonocardiales</taxon>
        <taxon>Pseudonocardiaceae</taxon>
        <taxon>Lentzea</taxon>
    </lineage>
</organism>
<dbReference type="RefSeq" id="WP_245821587.1">
    <property type="nucleotide sequence ID" value="NZ_FOYL01000001.1"/>
</dbReference>
<evidence type="ECO:0000256" key="1">
    <source>
        <dbReference type="ARBA" id="ARBA00022741"/>
    </source>
</evidence>
<dbReference type="STRING" id="84724.SAMN04488564_101103"/>
<dbReference type="InterPro" id="IPR044539">
    <property type="entry name" value="Pch2-like"/>
</dbReference>
<evidence type="ECO:0000259" key="3">
    <source>
        <dbReference type="SMART" id="SM00382"/>
    </source>
</evidence>
<dbReference type="Pfam" id="PF00004">
    <property type="entry name" value="AAA"/>
    <property type="match status" value="1"/>
</dbReference>
<dbReference type="EMBL" id="FOYL01000001">
    <property type="protein sequence ID" value="SFQ95499.1"/>
    <property type="molecule type" value="Genomic_DNA"/>
</dbReference>
<dbReference type="GO" id="GO:0005694">
    <property type="term" value="C:chromosome"/>
    <property type="evidence" value="ECO:0007669"/>
    <property type="project" value="TreeGrafter"/>
</dbReference>
<dbReference type="InterPro" id="IPR003593">
    <property type="entry name" value="AAA+_ATPase"/>
</dbReference>
<dbReference type="SMART" id="SM00382">
    <property type="entry name" value="AAA"/>
    <property type="match status" value="1"/>
</dbReference>